<feature type="transmembrane region" description="Helical" evidence="5">
    <location>
        <begin position="363"/>
        <end position="381"/>
    </location>
</feature>
<evidence type="ECO:0000313" key="8">
    <source>
        <dbReference type="Proteomes" id="UP000521199"/>
    </source>
</evidence>
<reference evidence="7 8" key="1">
    <citation type="submission" date="2020-08" db="EMBL/GenBank/DDBJ databases">
        <title>Genomic Encyclopedia of Type Strains, Phase IV (KMG-IV): sequencing the most valuable type-strain genomes for metagenomic binning, comparative biology and taxonomic classification.</title>
        <authorList>
            <person name="Goeker M."/>
        </authorList>
    </citation>
    <scope>NUCLEOTIDE SEQUENCE [LARGE SCALE GENOMIC DNA]</scope>
    <source>
        <strain evidence="7 8">DSM 24163</strain>
    </source>
</reference>
<dbReference type="RefSeq" id="WP_183960240.1">
    <property type="nucleotide sequence ID" value="NZ_JACHHP010000002.1"/>
</dbReference>
<feature type="transmembrane region" description="Helical" evidence="5">
    <location>
        <begin position="311"/>
        <end position="328"/>
    </location>
</feature>
<dbReference type="InterPro" id="IPR013525">
    <property type="entry name" value="ABC2_TM"/>
</dbReference>
<gene>
    <name evidence="7" type="ORF">HNQ52_001231</name>
</gene>
<keyword evidence="2 5" id="KW-0812">Transmembrane</keyword>
<dbReference type="GO" id="GO:0140359">
    <property type="term" value="F:ABC-type transporter activity"/>
    <property type="evidence" value="ECO:0007669"/>
    <property type="project" value="InterPro"/>
</dbReference>
<dbReference type="AlphaFoldDB" id="A0A7W8D540"/>
<dbReference type="EMBL" id="JACHHP010000002">
    <property type="protein sequence ID" value="MBB5207702.1"/>
    <property type="molecule type" value="Genomic_DNA"/>
</dbReference>
<feature type="transmembrane region" description="Helical" evidence="5">
    <location>
        <begin position="27"/>
        <end position="49"/>
    </location>
</feature>
<feature type="transmembrane region" description="Helical" evidence="5">
    <location>
        <begin position="187"/>
        <end position="208"/>
    </location>
</feature>
<evidence type="ECO:0000256" key="3">
    <source>
        <dbReference type="ARBA" id="ARBA00022989"/>
    </source>
</evidence>
<keyword evidence="3 5" id="KW-1133">Transmembrane helix</keyword>
<evidence type="ECO:0000259" key="6">
    <source>
        <dbReference type="Pfam" id="PF12698"/>
    </source>
</evidence>
<organism evidence="7 8">
    <name type="scientific">Chiayiivirga flava</name>
    <dbReference type="NCBI Taxonomy" id="659595"/>
    <lineage>
        <taxon>Bacteria</taxon>
        <taxon>Pseudomonadati</taxon>
        <taxon>Pseudomonadota</taxon>
        <taxon>Gammaproteobacteria</taxon>
        <taxon>Lysobacterales</taxon>
        <taxon>Lysobacteraceae</taxon>
        <taxon>Chiayiivirga</taxon>
    </lineage>
</organism>
<evidence type="ECO:0000256" key="2">
    <source>
        <dbReference type="ARBA" id="ARBA00022692"/>
    </source>
</evidence>
<dbReference type="Proteomes" id="UP000521199">
    <property type="component" value="Unassembled WGS sequence"/>
</dbReference>
<comment type="caution">
    <text evidence="7">The sequence shown here is derived from an EMBL/GenBank/DDBJ whole genome shotgun (WGS) entry which is preliminary data.</text>
</comment>
<feature type="transmembrane region" description="Helical" evidence="5">
    <location>
        <begin position="238"/>
        <end position="260"/>
    </location>
</feature>
<keyword evidence="4 5" id="KW-0472">Membrane</keyword>
<evidence type="ECO:0000256" key="1">
    <source>
        <dbReference type="ARBA" id="ARBA00004141"/>
    </source>
</evidence>
<comment type="subcellular location">
    <subcellularLocation>
        <location evidence="1">Membrane</location>
        <topology evidence="1">Multi-pass membrane protein</topology>
    </subcellularLocation>
</comment>
<accession>A0A7W8D540</accession>
<proteinExistence type="predicted"/>
<dbReference type="PANTHER" id="PTHR43471:SF3">
    <property type="entry name" value="ABC TRANSPORTER PERMEASE PROTEIN NATB"/>
    <property type="match status" value="1"/>
</dbReference>
<dbReference type="Pfam" id="PF12698">
    <property type="entry name" value="ABC2_membrane_3"/>
    <property type="match status" value="1"/>
</dbReference>
<evidence type="ECO:0000313" key="7">
    <source>
        <dbReference type="EMBL" id="MBB5207702.1"/>
    </source>
</evidence>
<feature type="domain" description="ABC-2 type transporter transmembrane" evidence="6">
    <location>
        <begin position="28"/>
        <end position="377"/>
    </location>
</feature>
<dbReference type="PANTHER" id="PTHR43471">
    <property type="entry name" value="ABC TRANSPORTER PERMEASE"/>
    <property type="match status" value="1"/>
</dbReference>
<keyword evidence="8" id="KW-1185">Reference proteome</keyword>
<evidence type="ECO:0000256" key="5">
    <source>
        <dbReference type="SAM" id="Phobius"/>
    </source>
</evidence>
<dbReference type="GO" id="GO:0016020">
    <property type="term" value="C:membrane"/>
    <property type="evidence" value="ECO:0007669"/>
    <property type="project" value="UniProtKB-SubCell"/>
</dbReference>
<sequence length="394" mass="42903">MKTSALKVLWVVMLKELLDLMRDRRTVYISLFMGPLIAVGFIVGMGALIQKKTTTQLEKTLELPIVGAEHAPNLVAWLTAQNAVAKPAPDDPEAAIRNQDEDVILRIPEGFAEDWRAGRPALIEILHDSTRDDSRIPVARVTRLLEAYNGTVGALRLLARGVSPGVGQPMRVAQTDLSTPESRVGQALAFLPYLLIMSAFLGGAYLVIDATAGERERQSLEPLLATPASRSMIMSGKIAAACVFGLASLVLMLLAFKFAFAIMPKSGVKVDMSVLAMAKLLLILTPMLLFGTALLTLIAASAKSVKEAQSYMSLLFLLPMVPTIYLLISPVKDALWMMAVPFLSQNQMIMQVLRAETITALEWLVYLGVGFGAGMLLWLVASRLYHREKLAISA</sequence>
<name>A0A7W8D540_9GAMM</name>
<evidence type="ECO:0000256" key="4">
    <source>
        <dbReference type="ARBA" id="ARBA00023136"/>
    </source>
</evidence>
<protein>
    <submittedName>
        <fullName evidence="7">Sodium transport system permease protein</fullName>
    </submittedName>
</protein>
<feature type="transmembrane region" description="Helical" evidence="5">
    <location>
        <begin position="280"/>
        <end position="299"/>
    </location>
</feature>